<evidence type="ECO:0000256" key="1">
    <source>
        <dbReference type="ARBA" id="ARBA00004651"/>
    </source>
</evidence>
<evidence type="ECO:0000256" key="2">
    <source>
        <dbReference type="ARBA" id="ARBA00022448"/>
    </source>
</evidence>
<dbReference type="PANTHER" id="PTHR43163:SF6">
    <property type="entry name" value="DIPEPTIDE TRANSPORT SYSTEM PERMEASE PROTEIN DPPB-RELATED"/>
    <property type="match status" value="1"/>
</dbReference>
<dbReference type="GO" id="GO:0005524">
    <property type="term" value="F:ATP binding"/>
    <property type="evidence" value="ECO:0007669"/>
    <property type="project" value="UniProtKB-KW"/>
</dbReference>
<dbReference type="Proteomes" id="UP000003798">
    <property type="component" value="Unassembled WGS sequence"/>
</dbReference>
<proteinExistence type="predicted"/>
<protein>
    <submittedName>
        <fullName evidence="6">Dipeptide transporter ATP-binding protein</fullName>
    </submittedName>
</protein>
<dbReference type="InterPro" id="IPR045621">
    <property type="entry name" value="BPD_transp_1_N"/>
</dbReference>
<evidence type="ECO:0000256" key="3">
    <source>
        <dbReference type="ARBA" id="ARBA00022475"/>
    </source>
</evidence>
<keyword evidence="2" id="KW-0813">Transport</keyword>
<evidence type="ECO:0000259" key="5">
    <source>
        <dbReference type="Pfam" id="PF19300"/>
    </source>
</evidence>
<gene>
    <name evidence="6" type="primary">dppD</name>
    <name evidence="6" type="ORF">CGSHi22421_04088</name>
</gene>
<reference evidence="6 7" key="1">
    <citation type="journal article" date="2007" name="Genome Biol.">
        <title>Characterization and modeling of the Haemophilus influenzae core and supragenomes based on the complete genomic sequences of Rd and 12 clinical nontypeable strains.</title>
        <authorList>
            <person name="Hogg J.S."/>
            <person name="Hu F.Z."/>
            <person name="Janto B."/>
            <person name="Boissy R."/>
            <person name="Hayes J."/>
            <person name="Keefe R."/>
            <person name="Post J.C."/>
            <person name="Ehrlich G.D."/>
        </authorList>
    </citation>
    <scope>NUCLEOTIDE SEQUENCE [LARGE SCALE GENOMIC DNA]</scope>
    <source>
        <strain evidence="6 7">R3021</strain>
    </source>
</reference>
<sequence length="149" mass="16754">MFKFVFKRILMVIPTFIAITLITFALVHFIPGDPVEILMGERGLTAEVHQQMMHQLGLDLPLYQQYFHYIGNVIQGDFGASFRTQQPVLTEFFTLFPATAELAFFALFWSLLGGIILGTIAAVKKTVGFLTPLQLHRSQVILCRFSGGD</sequence>
<feature type="transmembrane region" description="Helical" evidence="4">
    <location>
        <begin position="102"/>
        <end position="123"/>
    </location>
</feature>
<dbReference type="EMBL" id="AAZE01000010">
    <property type="protein sequence ID" value="EDJ90657.1"/>
    <property type="molecule type" value="Genomic_DNA"/>
</dbReference>
<evidence type="ECO:0000313" key="6">
    <source>
        <dbReference type="EMBL" id="EDJ90657.1"/>
    </source>
</evidence>
<accession>A4N522</accession>
<keyword evidence="4" id="KW-0812">Transmembrane</keyword>
<keyword evidence="3" id="KW-1003">Cell membrane</keyword>
<evidence type="ECO:0000313" key="7">
    <source>
        <dbReference type="Proteomes" id="UP000003798"/>
    </source>
</evidence>
<comment type="subcellular location">
    <subcellularLocation>
        <location evidence="1">Cell membrane</location>
        <topology evidence="1">Multi-pass membrane protein</topology>
    </subcellularLocation>
</comment>
<dbReference type="GO" id="GO:0005886">
    <property type="term" value="C:plasma membrane"/>
    <property type="evidence" value="ECO:0007669"/>
    <property type="project" value="UniProtKB-SubCell"/>
</dbReference>
<keyword evidence="4" id="KW-1133">Transmembrane helix</keyword>
<dbReference type="AlphaFoldDB" id="A4N522"/>
<organism evidence="6 7">
    <name type="scientific">Haemophilus influenzae R3021</name>
    <dbReference type="NCBI Taxonomy" id="375432"/>
    <lineage>
        <taxon>Bacteria</taxon>
        <taxon>Pseudomonadati</taxon>
        <taxon>Pseudomonadota</taxon>
        <taxon>Gammaproteobacteria</taxon>
        <taxon>Pasteurellales</taxon>
        <taxon>Pasteurellaceae</taxon>
        <taxon>Haemophilus</taxon>
    </lineage>
</organism>
<dbReference type="Pfam" id="PF19300">
    <property type="entry name" value="BPD_transp_1_N"/>
    <property type="match status" value="1"/>
</dbReference>
<dbReference type="PANTHER" id="PTHR43163">
    <property type="entry name" value="DIPEPTIDE TRANSPORT SYSTEM PERMEASE PROTEIN DPPB-RELATED"/>
    <property type="match status" value="1"/>
</dbReference>
<keyword evidence="6" id="KW-0547">Nucleotide-binding</keyword>
<name>A4N522_HAEIF</name>
<feature type="transmembrane region" description="Helical" evidence="4">
    <location>
        <begin position="9"/>
        <end position="30"/>
    </location>
</feature>
<keyword evidence="4" id="KW-0472">Membrane</keyword>
<evidence type="ECO:0000256" key="4">
    <source>
        <dbReference type="SAM" id="Phobius"/>
    </source>
</evidence>
<feature type="domain" description="ABC transporter type 1 GsiC-like N-terminal" evidence="5">
    <location>
        <begin position="1"/>
        <end position="102"/>
    </location>
</feature>
<keyword evidence="6" id="KW-0067">ATP-binding</keyword>
<dbReference type="GO" id="GO:0071916">
    <property type="term" value="F:dipeptide transmembrane transporter activity"/>
    <property type="evidence" value="ECO:0007669"/>
    <property type="project" value="TreeGrafter"/>
</dbReference>